<comment type="caution">
    <text evidence="3">The sequence shown here is derived from an EMBL/GenBank/DDBJ whole genome shotgun (WGS) entry which is preliminary data.</text>
</comment>
<accession>A0A7Z1QDW8</accession>
<evidence type="ECO:0000256" key="1">
    <source>
        <dbReference type="SAM" id="MobiDB-lite"/>
    </source>
</evidence>
<evidence type="ECO:0000313" key="3">
    <source>
        <dbReference type="EMBL" id="PUF61016.1"/>
    </source>
</evidence>
<evidence type="ECO:0000313" key="5">
    <source>
        <dbReference type="Proteomes" id="UP000251540"/>
    </source>
</evidence>
<name>A0A7Z1QDW8_SALET</name>
<evidence type="ECO:0000313" key="4">
    <source>
        <dbReference type="Proteomes" id="UP000251351"/>
    </source>
</evidence>
<dbReference type="EMBL" id="QARO01000007">
    <property type="protein sequence ID" value="PUF61016.1"/>
    <property type="molecule type" value="Genomic_DNA"/>
</dbReference>
<evidence type="ECO:0000313" key="2">
    <source>
        <dbReference type="EMBL" id="PUF36868.1"/>
    </source>
</evidence>
<dbReference type="AlphaFoldDB" id="A0A7Z1QDW8"/>
<proteinExistence type="predicted"/>
<dbReference type="Proteomes" id="UP000251540">
    <property type="component" value="Unassembled WGS sequence"/>
</dbReference>
<sequence length="110" mass="11320">MLSFGTSETGNGGDLTTVKTDGTTITGDGNTMPLALGPGEKDGIGGYVLARCPYITGIKYGGFIAGGYLSQAAYTLTYGISYGNYLTGTYRFCCMAGIAADSLCLVQRVA</sequence>
<dbReference type="EMBL" id="QARP01000011">
    <property type="protein sequence ID" value="PUF36868.1"/>
    <property type="molecule type" value="Genomic_DNA"/>
</dbReference>
<organism evidence="3 4">
    <name type="scientific">Salmonella enterica I</name>
    <dbReference type="NCBI Taxonomy" id="59201"/>
    <lineage>
        <taxon>Bacteria</taxon>
        <taxon>Pseudomonadati</taxon>
        <taxon>Pseudomonadota</taxon>
        <taxon>Gammaproteobacteria</taxon>
        <taxon>Enterobacterales</taxon>
        <taxon>Enterobacteriaceae</taxon>
        <taxon>Salmonella</taxon>
    </lineage>
</organism>
<reference evidence="4 5" key="1">
    <citation type="submission" date="2018-04" db="EMBL/GenBank/DDBJ databases">
        <title>Whole genome sequencing of Salmonella enterica.</title>
        <authorList>
            <person name="Bell R."/>
        </authorList>
    </citation>
    <scope>NUCLEOTIDE SEQUENCE [LARGE SCALE GENOMIC DNA]</scope>
    <source>
        <strain evidence="2 5">CFSAN058609</strain>
        <strain evidence="3 4">CFSAN058610</strain>
    </source>
</reference>
<dbReference type="Proteomes" id="UP000251351">
    <property type="component" value="Unassembled WGS sequence"/>
</dbReference>
<gene>
    <name evidence="3" type="ORF">DAX73_09795</name>
    <name evidence="2" type="ORF">DAX92_13085</name>
</gene>
<protein>
    <submittedName>
        <fullName evidence="3">Uncharacterized protein</fullName>
    </submittedName>
</protein>
<feature type="region of interest" description="Disordered" evidence="1">
    <location>
        <begin position="1"/>
        <end position="21"/>
    </location>
</feature>